<comment type="caution">
    <text evidence="2">The sequence shown here is derived from an EMBL/GenBank/DDBJ whole genome shotgun (WGS) entry which is preliminary data.</text>
</comment>
<accession>A0ABN2PDJ7</accession>
<dbReference type="Proteomes" id="UP001501612">
    <property type="component" value="Unassembled WGS sequence"/>
</dbReference>
<proteinExistence type="predicted"/>
<evidence type="ECO:0000256" key="1">
    <source>
        <dbReference type="SAM" id="MobiDB-lite"/>
    </source>
</evidence>
<evidence type="ECO:0000313" key="3">
    <source>
        <dbReference type="Proteomes" id="UP001501612"/>
    </source>
</evidence>
<reference evidence="2 3" key="1">
    <citation type="journal article" date="2019" name="Int. J. Syst. Evol. Microbiol.">
        <title>The Global Catalogue of Microorganisms (GCM) 10K type strain sequencing project: providing services to taxonomists for standard genome sequencing and annotation.</title>
        <authorList>
            <consortium name="The Broad Institute Genomics Platform"/>
            <consortium name="The Broad Institute Genome Sequencing Center for Infectious Disease"/>
            <person name="Wu L."/>
            <person name="Ma J."/>
        </authorList>
    </citation>
    <scope>NUCLEOTIDE SEQUENCE [LARGE SCALE GENOMIC DNA]</scope>
    <source>
        <strain evidence="2 3">JCM 14046</strain>
    </source>
</reference>
<gene>
    <name evidence="2" type="ORF">GCM10009737_20690</name>
</gene>
<dbReference type="EMBL" id="BAAAMY010000004">
    <property type="protein sequence ID" value="GAA1919036.1"/>
    <property type="molecule type" value="Genomic_DNA"/>
</dbReference>
<evidence type="ECO:0000313" key="2">
    <source>
        <dbReference type="EMBL" id="GAA1919036.1"/>
    </source>
</evidence>
<protein>
    <recommendedName>
        <fullName evidence="4">DUF3558 domain-containing protein</fullName>
    </recommendedName>
</protein>
<name>A0ABN2PDJ7_9ACTN</name>
<feature type="region of interest" description="Disordered" evidence="1">
    <location>
        <begin position="1"/>
        <end position="26"/>
    </location>
</feature>
<evidence type="ECO:0008006" key="4">
    <source>
        <dbReference type="Google" id="ProtNLM"/>
    </source>
</evidence>
<organism evidence="2 3">
    <name type="scientific">Nocardioides lentus</name>
    <dbReference type="NCBI Taxonomy" id="338077"/>
    <lineage>
        <taxon>Bacteria</taxon>
        <taxon>Bacillati</taxon>
        <taxon>Actinomycetota</taxon>
        <taxon>Actinomycetes</taxon>
        <taxon>Propionibacteriales</taxon>
        <taxon>Nocardioidaceae</taxon>
        <taxon>Nocardioides</taxon>
    </lineage>
</organism>
<keyword evidence="3" id="KW-1185">Reference proteome</keyword>
<sequence>MLASCSSGGSSPQTSPTPSASPTPTSLAEVDVGALPVVRTAFCDAVEADAVEAALGGPVAETAHYADGERARLTGDVRDVAHENGCTFLGADGVRARTWLFVPPVTPAEARELVAAAERTEGCAPRPDAPAYGEPSTALLCGAEGGGAEGGGTEGGGPVEATYRGLIGDAWLSCSLREPREVYEAGGGREGLLARTDAWCLEAASAAAT</sequence>